<evidence type="ECO:0000259" key="1">
    <source>
        <dbReference type="Pfam" id="PF01408"/>
    </source>
</evidence>
<dbReference type="HOGENOM" id="CLU_023194_24_0_0"/>
<dbReference type="PATRIC" id="fig|243090.15.peg.3382"/>
<accession>Q7UPE9</accession>
<keyword evidence="4" id="KW-1185">Reference proteome</keyword>
<dbReference type="Proteomes" id="UP000001025">
    <property type="component" value="Chromosome"/>
</dbReference>
<feature type="domain" description="Gfo/Idh/MocA-like oxidoreductase N-terminal" evidence="1">
    <location>
        <begin position="67"/>
        <end position="184"/>
    </location>
</feature>
<dbReference type="AlphaFoldDB" id="Q7UPE9"/>
<dbReference type="Gene3D" id="3.30.360.10">
    <property type="entry name" value="Dihydrodipicolinate Reductase, domain 2"/>
    <property type="match status" value="1"/>
</dbReference>
<dbReference type="InterPro" id="IPR006311">
    <property type="entry name" value="TAT_signal"/>
</dbReference>
<dbReference type="InterPro" id="IPR036291">
    <property type="entry name" value="NAD(P)-bd_dom_sf"/>
</dbReference>
<dbReference type="KEGG" id="rba:RB6985"/>
<gene>
    <name evidence="3" type="ordered locus">RB6985</name>
</gene>
<dbReference type="PANTHER" id="PTHR43818:SF5">
    <property type="entry name" value="OXIDOREDUCTASE FAMILY PROTEIN"/>
    <property type="match status" value="1"/>
</dbReference>
<dbReference type="SUPFAM" id="SSF51735">
    <property type="entry name" value="NAD(P)-binding Rossmann-fold domains"/>
    <property type="match status" value="1"/>
</dbReference>
<dbReference type="Gene3D" id="3.40.50.720">
    <property type="entry name" value="NAD(P)-binding Rossmann-like Domain"/>
    <property type="match status" value="1"/>
</dbReference>
<dbReference type="GO" id="GO:0000166">
    <property type="term" value="F:nucleotide binding"/>
    <property type="evidence" value="ECO:0007669"/>
    <property type="project" value="InterPro"/>
</dbReference>
<dbReference type="Pfam" id="PF19051">
    <property type="entry name" value="GFO_IDH_MocA_C2"/>
    <property type="match status" value="1"/>
</dbReference>
<sequence length="516" mass="56082">MLFLNGLRILVRPLIHDFPVSLLHRINNMREVSTSNFGRRQFLAGVAAGVGTVALSSPLRAAANDEVRIAVLGAGGRGGELARTVDSVAGAKLVAVADPDEKRAASMAKKYGAKAYTDLRAALDSDDVDAVVITTCNHWHCLAALWAIDAGKDVYVEKPLSHSQWEGRQVVEAAKKSGAIVQLGTQQRSDPIQMEARKFLHDDQGLGAIKYVQANRLGVRGPIGKRDKPLEIPSEVNYDLWLGPAQDQPIMRNNLHYDWHWDWNTGSGEMGNWGVHILDDIRNVAYQDKVSTPSKMIAAGGRMGWGDAGQTPNVHFALFETEMFPTVIALSNMSIKPGEKGSWKVPGGKPMTGPGSGYVVVCEGGYYLGQRGSGKAVDLDGKTIRSFKADVSTVPAHVSNFVEAVKSRKAESLAAPIENGHHSTGWCNLANVAMRCAGNYSDEQVRSASELPAWSAVLDDMHESLKRYGVDMSELKSGPMLTHDPKTERFVGENADAANPFLRREYRPGYEVKPVA</sequence>
<dbReference type="InterPro" id="IPR043906">
    <property type="entry name" value="Gfo/Idh/MocA_OxRdtase_bact_C"/>
</dbReference>
<dbReference type="SUPFAM" id="SSF55347">
    <property type="entry name" value="Glyceraldehyde-3-phosphate dehydrogenase-like, C-terminal domain"/>
    <property type="match status" value="1"/>
</dbReference>
<evidence type="ECO:0000313" key="4">
    <source>
        <dbReference type="Proteomes" id="UP000001025"/>
    </source>
</evidence>
<dbReference type="InterPro" id="IPR000683">
    <property type="entry name" value="Gfo/Idh/MocA-like_OxRdtase_N"/>
</dbReference>
<organism evidence="3 4">
    <name type="scientific">Rhodopirellula baltica (strain DSM 10527 / NCIMB 13988 / SH1)</name>
    <dbReference type="NCBI Taxonomy" id="243090"/>
    <lineage>
        <taxon>Bacteria</taxon>
        <taxon>Pseudomonadati</taxon>
        <taxon>Planctomycetota</taxon>
        <taxon>Planctomycetia</taxon>
        <taxon>Pirellulales</taxon>
        <taxon>Pirellulaceae</taxon>
        <taxon>Rhodopirellula</taxon>
    </lineage>
</organism>
<reference evidence="3 4" key="1">
    <citation type="journal article" date="2003" name="Proc. Natl. Acad. Sci. U.S.A.">
        <title>Complete genome sequence of the marine planctomycete Pirellula sp. strain 1.</title>
        <authorList>
            <person name="Gloeckner F.O."/>
            <person name="Kube M."/>
            <person name="Bauer M."/>
            <person name="Teeling H."/>
            <person name="Lombardot T."/>
            <person name="Ludwig W."/>
            <person name="Gade D."/>
            <person name="Beck A."/>
            <person name="Borzym K."/>
            <person name="Heitmann K."/>
            <person name="Rabus R."/>
            <person name="Schlesner H."/>
            <person name="Amann R."/>
            <person name="Reinhardt R."/>
        </authorList>
    </citation>
    <scope>NUCLEOTIDE SEQUENCE [LARGE SCALE GENOMIC DNA]</scope>
    <source>
        <strain evidence="4">DSM 10527 / NCIMB 13988 / SH1</strain>
    </source>
</reference>
<dbReference type="PROSITE" id="PS51318">
    <property type="entry name" value="TAT"/>
    <property type="match status" value="1"/>
</dbReference>
<name>Q7UPE9_RHOBA</name>
<dbReference type="InterPro" id="IPR050463">
    <property type="entry name" value="Gfo/Idh/MocA_oxidrdct_glycsds"/>
</dbReference>
<dbReference type="InParanoid" id="Q7UPE9"/>
<dbReference type="EnsemblBacteria" id="CAD75113">
    <property type="protein sequence ID" value="CAD75113"/>
    <property type="gene ID" value="RB6985"/>
</dbReference>
<dbReference type="Pfam" id="PF01408">
    <property type="entry name" value="GFO_IDH_MocA"/>
    <property type="match status" value="1"/>
</dbReference>
<dbReference type="EMBL" id="BX294145">
    <property type="protein sequence ID" value="CAD75113.1"/>
    <property type="molecule type" value="Genomic_DNA"/>
</dbReference>
<dbReference type="eggNOG" id="COG0673">
    <property type="taxonomic scope" value="Bacteria"/>
</dbReference>
<evidence type="ECO:0000259" key="2">
    <source>
        <dbReference type="Pfam" id="PF19051"/>
    </source>
</evidence>
<dbReference type="PANTHER" id="PTHR43818">
    <property type="entry name" value="BCDNA.GH03377"/>
    <property type="match status" value="1"/>
</dbReference>
<feature type="domain" description="Gfo/Idh/MocA-like oxidoreductase bacterial type C-terminal" evidence="2">
    <location>
        <begin position="228"/>
        <end position="291"/>
    </location>
</feature>
<evidence type="ECO:0000313" key="3">
    <source>
        <dbReference type="EMBL" id="CAD75113.1"/>
    </source>
</evidence>
<protein>
    <submittedName>
        <fullName evidence="3">Probable NADH-dependent dehydrogenase</fullName>
    </submittedName>
</protein>
<proteinExistence type="predicted"/>
<dbReference type="STRING" id="243090.RB6985"/>
<dbReference type="OrthoDB" id="9788246at2"/>